<dbReference type="Proteomes" id="UP000593594">
    <property type="component" value="Chromosome"/>
</dbReference>
<keyword evidence="1" id="KW-0812">Transmembrane</keyword>
<dbReference type="EMBL" id="CP058214">
    <property type="protein sequence ID" value="QPC44295.1"/>
    <property type="molecule type" value="Genomic_DNA"/>
</dbReference>
<evidence type="ECO:0000313" key="3">
    <source>
        <dbReference type="Proteomes" id="UP000593594"/>
    </source>
</evidence>
<dbReference type="RefSeq" id="WP_213161662.1">
    <property type="nucleotide sequence ID" value="NZ_CP058214.1"/>
</dbReference>
<proteinExistence type="predicted"/>
<accession>A0A7S8HD58</accession>
<name>A0A7S8HD58_9HYPH</name>
<protein>
    <submittedName>
        <fullName evidence="2">Uncharacterized protein</fullName>
    </submittedName>
</protein>
<dbReference type="AlphaFoldDB" id="A0A7S8HD58"/>
<feature type="transmembrane region" description="Helical" evidence="1">
    <location>
        <begin position="21"/>
        <end position="54"/>
    </location>
</feature>
<keyword evidence="1" id="KW-1133">Transmembrane helix</keyword>
<keyword evidence="1" id="KW-0472">Membrane</keyword>
<sequence>MESERREVVIRDIRMPFWSMVVFMVKWAIASIPAILILTLIGGILSMLLGGLFMMPHY</sequence>
<reference evidence="2 3" key="1">
    <citation type="submission" date="2020-06" db="EMBL/GenBank/DDBJ databases">
        <title>Genome sequence of 2 isolates from Red Sea Mangroves.</title>
        <authorList>
            <person name="Sefrji F."/>
            <person name="Michoud G."/>
            <person name="Merlino G."/>
            <person name="Daffonchio D."/>
        </authorList>
    </citation>
    <scope>NUCLEOTIDE SEQUENCE [LARGE SCALE GENOMIC DNA]</scope>
    <source>
        <strain evidence="2 3">R1DC25</strain>
    </source>
</reference>
<organism evidence="2 3">
    <name type="scientific">Kaustia mangrovi</name>
    <dbReference type="NCBI Taxonomy" id="2593653"/>
    <lineage>
        <taxon>Bacteria</taxon>
        <taxon>Pseudomonadati</taxon>
        <taxon>Pseudomonadota</taxon>
        <taxon>Alphaproteobacteria</taxon>
        <taxon>Hyphomicrobiales</taxon>
        <taxon>Parvibaculaceae</taxon>
        <taxon>Kaustia</taxon>
    </lineage>
</organism>
<evidence type="ECO:0000256" key="1">
    <source>
        <dbReference type="SAM" id="Phobius"/>
    </source>
</evidence>
<dbReference type="KEGG" id="kmn:HW532_17290"/>
<keyword evidence="3" id="KW-1185">Reference proteome</keyword>
<evidence type="ECO:0000313" key="2">
    <source>
        <dbReference type="EMBL" id="QPC44295.1"/>
    </source>
</evidence>
<gene>
    <name evidence="2" type="ORF">HW532_17290</name>
</gene>